<dbReference type="PANTHER" id="PTHR31611">
    <property type="entry name" value="HIGH-AFFINITY NICKEL TRANSPORT PROTEIN NIC1"/>
    <property type="match status" value="1"/>
</dbReference>
<evidence type="ECO:0000256" key="3">
    <source>
        <dbReference type="ARBA" id="ARBA00022448"/>
    </source>
</evidence>
<accession>A0A066Z091</accession>
<evidence type="ECO:0000256" key="1">
    <source>
        <dbReference type="ARBA" id="ARBA00004127"/>
    </source>
</evidence>
<feature type="transmembrane region" description="Helical" evidence="8">
    <location>
        <begin position="190"/>
        <end position="222"/>
    </location>
</feature>
<evidence type="ECO:0000313" key="11">
    <source>
        <dbReference type="Proteomes" id="UP000027178"/>
    </source>
</evidence>
<feature type="transmembrane region" description="Helical" evidence="8">
    <location>
        <begin position="117"/>
        <end position="139"/>
    </location>
</feature>
<evidence type="ECO:0000256" key="5">
    <source>
        <dbReference type="ARBA" id="ARBA00022692"/>
    </source>
</evidence>
<dbReference type="PATRIC" id="fig|1348663.4.peg.1320"/>
<dbReference type="Pfam" id="PF03824">
    <property type="entry name" value="NicO"/>
    <property type="match status" value="1"/>
</dbReference>
<evidence type="ECO:0000256" key="8">
    <source>
        <dbReference type="RuleBase" id="RU362101"/>
    </source>
</evidence>
<comment type="subcellular location">
    <subcellularLocation>
        <location evidence="8">Cell membrane</location>
        <topology evidence="8">Multi-pass membrane protein</topology>
    </subcellularLocation>
    <subcellularLocation>
        <location evidence="1">Endomembrane system</location>
        <topology evidence="1">Multi-pass membrane protein</topology>
    </subcellularLocation>
</comment>
<keyword evidence="6 8" id="KW-1133">Transmembrane helix</keyword>
<feature type="transmembrane region" description="Helical" evidence="8">
    <location>
        <begin position="242"/>
        <end position="262"/>
    </location>
</feature>
<comment type="similarity">
    <text evidence="2 8">Belongs to the NiCoT transporter (TC 2.A.52) family.</text>
</comment>
<feature type="transmembrane region" description="Helical" evidence="8">
    <location>
        <begin position="145"/>
        <end position="162"/>
    </location>
</feature>
<reference evidence="10 11" key="1">
    <citation type="submission" date="2014-05" db="EMBL/GenBank/DDBJ databases">
        <title>Draft Genome Sequence of Kitasatospora cheerisanensis KCTC 2395.</title>
        <authorList>
            <person name="Nam D.H."/>
        </authorList>
    </citation>
    <scope>NUCLEOTIDE SEQUENCE [LARGE SCALE GENOMIC DNA]</scope>
    <source>
        <strain evidence="10 11">KCTC 2395</strain>
    </source>
</reference>
<keyword evidence="4" id="KW-0533">Nickel</keyword>
<sequence>MHALAGVRPPVLRWAGRGVREAGALCSSQESGAALATVIGESSAPTSCHWPRGREGRAPTPNTPSARRPATASHEVIHEVLERDARMTASDSTVPGNIPGSPLPSFRWRREDTLRTAGLMAVILALHVAAFGTLFFLVVPEKYQVGTQVFGVGLGITAYTLGMRHAFDADHIAVIDNTTRKLMADGRRPVSVGFWFALGHSSMVVLMAALVAGGAALAGTLMDEDSTTHQVLGTIGTTASGAFLYLIAALNLVALLGILRVFRAMRAGQYDEAELEKHLDSRGFLARVLSRATRSITRPGQMFPVGMVLGLGFDTATEVTLMVMAGSGAASGLPWYAIVCLPLLFAAGMSLFDTLDGTFMNFAYQWAFSNPVRKVYYNLTITGLSIAVAFVIGTIELVAVLHDKLGLDDPVSGWIAGLGLDNVGFVIVGLFVVVWAAAIAYWRIARRSKAFAGA</sequence>
<protein>
    <recommendedName>
        <fullName evidence="8">Nickel/cobalt efflux system</fullName>
    </recommendedName>
</protein>
<dbReference type="Proteomes" id="UP000027178">
    <property type="component" value="Unassembled WGS sequence"/>
</dbReference>
<keyword evidence="3 8" id="KW-0813">Transport</keyword>
<dbReference type="InterPro" id="IPR004688">
    <property type="entry name" value="Ni/Co_transpt"/>
</dbReference>
<keyword evidence="7 8" id="KW-0472">Membrane</keyword>
<dbReference type="eggNOG" id="COG3376">
    <property type="taxonomic scope" value="Bacteria"/>
</dbReference>
<name>A0A066Z091_9ACTN</name>
<dbReference type="GO" id="GO:0012505">
    <property type="term" value="C:endomembrane system"/>
    <property type="evidence" value="ECO:0007669"/>
    <property type="project" value="UniProtKB-SubCell"/>
</dbReference>
<feature type="region of interest" description="Disordered" evidence="9">
    <location>
        <begin position="43"/>
        <end position="72"/>
    </location>
</feature>
<proteinExistence type="inferred from homology"/>
<dbReference type="NCBIfam" id="TIGR00802">
    <property type="entry name" value="nico"/>
    <property type="match status" value="1"/>
</dbReference>
<organism evidence="10 11">
    <name type="scientific">Kitasatospora cheerisanensis KCTC 2395</name>
    <dbReference type="NCBI Taxonomy" id="1348663"/>
    <lineage>
        <taxon>Bacteria</taxon>
        <taxon>Bacillati</taxon>
        <taxon>Actinomycetota</taxon>
        <taxon>Actinomycetes</taxon>
        <taxon>Kitasatosporales</taxon>
        <taxon>Streptomycetaceae</taxon>
        <taxon>Kitasatospora</taxon>
    </lineage>
</organism>
<feature type="transmembrane region" description="Helical" evidence="8">
    <location>
        <begin position="422"/>
        <end position="442"/>
    </location>
</feature>
<dbReference type="AlphaFoldDB" id="A0A066Z091"/>
<evidence type="ECO:0000313" key="10">
    <source>
        <dbReference type="EMBL" id="KDN86932.1"/>
    </source>
</evidence>
<evidence type="ECO:0000256" key="4">
    <source>
        <dbReference type="ARBA" id="ARBA00022596"/>
    </source>
</evidence>
<dbReference type="InterPro" id="IPR011541">
    <property type="entry name" value="Ni/Co_transpt_high_affinity"/>
</dbReference>
<dbReference type="GO" id="GO:0005886">
    <property type="term" value="C:plasma membrane"/>
    <property type="evidence" value="ECO:0007669"/>
    <property type="project" value="UniProtKB-SubCell"/>
</dbReference>
<dbReference type="HOGENOM" id="CLU_036094_2_1_11"/>
<evidence type="ECO:0000256" key="9">
    <source>
        <dbReference type="SAM" id="MobiDB-lite"/>
    </source>
</evidence>
<feature type="transmembrane region" description="Helical" evidence="8">
    <location>
        <begin position="333"/>
        <end position="355"/>
    </location>
</feature>
<feature type="transmembrane region" description="Helical" evidence="8">
    <location>
        <begin position="376"/>
        <end position="402"/>
    </location>
</feature>
<evidence type="ECO:0000256" key="2">
    <source>
        <dbReference type="ARBA" id="ARBA00010892"/>
    </source>
</evidence>
<dbReference type="EMBL" id="JNBY01000051">
    <property type="protein sequence ID" value="KDN86932.1"/>
    <property type="molecule type" value="Genomic_DNA"/>
</dbReference>
<feature type="transmembrane region" description="Helical" evidence="8">
    <location>
        <begin position="303"/>
        <end position="327"/>
    </location>
</feature>
<gene>
    <name evidence="10" type="ORF">KCH_13780</name>
</gene>
<keyword evidence="5 8" id="KW-0812">Transmembrane</keyword>
<dbReference type="GO" id="GO:0015099">
    <property type="term" value="F:nickel cation transmembrane transporter activity"/>
    <property type="evidence" value="ECO:0007669"/>
    <property type="project" value="UniProtKB-UniRule"/>
</dbReference>
<dbReference type="PANTHER" id="PTHR31611:SF0">
    <property type="entry name" value="HIGH-AFFINITY NICKEL TRANSPORT PROTEIN NIC1"/>
    <property type="match status" value="1"/>
</dbReference>
<evidence type="ECO:0000256" key="6">
    <source>
        <dbReference type="ARBA" id="ARBA00022989"/>
    </source>
</evidence>
<comment type="caution">
    <text evidence="10">The sequence shown here is derived from an EMBL/GenBank/DDBJ whole genome shotgun (WGS) entry which is preliminary data.</text>
</comment>
<evidence type="ECO:0000256" key="7">
    <source>
        <dbReference type="ARBA" id="ARBA00023136"/>
    </source>
</evidence>
<keyword evidence="11" id="KW-1185">Reference proteome</keyword>